<comment type="caution">
    <text evidence="2">The sequence shown here is derived from an EMBL/GenBank/DDBJ whole genome shotgun (WGS) entry which is preliminary data.</text>
</comment>
<reference evidence="3" key="1">
    <citation type="submission" date="2023-06" db="EMBL/GenBank/DDBJ databases">
        <title>Identification and characterization of horizontal gene transfer across gut microbiota members of farm animals based on homology search.</title>
        <authorList>
            <person name="Zeman M."/>
            <person name="Kubasova T."/>
            <person name="Jahodarova E."/>
            <person name="Nykrynova M."/>
            <person name="Rychlik I."/>
        </authorList>
    </citation>
    <scope>NUCLEOTIDE SEQUENCE [LARGE SCALE GENOMIC DNA]</scope>
    <source>
        <strain evidence="3">161_Gplus</strain>
    </source>
</reference>
<evidence type="ECO:0000313" key="3">
    <source>
        <dbReference type="Proteomes" id="UP001529343"/>
    </source>
</evidence>
<reference evidence="2 3" key="2">
    <citation type="submission" date="2023-06" db="EMBL/GenBank/DDBJ databases">
        <authorList>
            <person name="Zeman M."/>
            <person name="Kubasova T."/>
            <person name="Jahodarova E."/>
            <person name="Nykrynova M."/>
            <person name="Rychlik I."/>
        </authorList>
    </citation>
    <scope>NUCLEOTIDE SEQUENCE [LARGE SCALE GENOMIC DNA]</scope>
    <source>
        <strain evidence="2 3">161_Gplus</strain>
    </source>
</reference>
<sequence>MDILYLTLCVVFMVIGIQFTRGKWLRLLVGHGKQSQEELKKPGLIIAPGLIGLGLSMFFLGFFDSRSWDNIGNAIFVLSVAYLVGTVILAYIRFGCGK</sequence>
<feature type="transmembrane region" description="Helical" evidence="1">
    <location>
        <begin position="43"/>
        <end position="63"/>
    </location>
</feature>
<dbReference type="Proteomes" id="UP001529343">
    <property type="component" value="Unassembled WGS sequence"/>
</dbReference>
<name>A0ABT7UZK2_9LACO</name>
<evidence type="ECO:0000313" key="2">
    <source>
        <dbReference type="EMBL" id="MDM8267133.1"/>
    </source>
</evidence>
<accession>A0ABT7UZK2</accession>
<feature type="transmembrane region" description="Helical" evidence="1">
    <location>
        <begin position="75"/>
        <end position="94"/>
    </location>
</feature>
<keyword evidence="3" id="KW-1185">Reference proteome</keyword>
<evidence type="ECO:0008006" key="4">
    <source>
        <dbReference type="Google" id="ProtNLM"/>
    </source>
</evidence>
<dbReference type="RefSeq" id="WP_283594505.1">
    <property type="nucleotide sequence ID" value="NZ_JAUDDW010000038.1"/>
</dbReference>
<keyword evidence="1" id="KW-0812">Transmembrane</keyword>
<protein>
    <recommendedName>
        <fullName evidence="4">DUF3784 domain-containing protein</fullName>
    </recommendedName>
</protein>
<feature type="transmembrane region" description="Helical" evidence="1">
    <location>
        <begin position="5"/>
        <end position="22"/>
    </location>
</feature>
<keyword evidence="1" id="KW-0472">Membrane</keyword>
<gene>
    <name evidence="2" type="ORF">QUW44_08260</name>
</gene>
<organism evidence="2 3">
    <name type="scientific">Limosilactobacillus pontis</name>
    <dbReference type="NCBI Taxonomy" id="35787"/>
    <lineage>
        <taxon>Bacteria</taxon>
        <taxon>Bacillati</taxon>
        <taxon>Bacillota</taxon>
        <taxon>Bacilli</taxon>
        <taxon>Lactobacillales</taxon>
        <taxon>Lactobacillaceae</taxon>
        <taxon>Limosilactobacillus</taxon>
    </lineage>
</organism>
<dbReference type="EMBL" id="JAUDDW010000038">
    <property type="protein sequence ID" value="MDM8267133.1"/>
    <property type="molecule type" value="Genomic_DNA"/>
</dbReference>
<evidence type="ECO:0000256" key="1">
    <source>
        <dbReference type="SAM" id="Phobius"/>
    </source>
</evidence>
<keyword evidence="1" id="KW-1133">Transmembrane helix</keyword>
<proteinExistence type="predicted"/>